<name>A0A6M3JUF1_9ZZZZ</name>
<evidence type="ECO:0000313" key="1">
    <source>
        <dbReference type="EMBL" id="QJA73540.1"/>
    </source>
</evidence>
<accession>A0A6M3JUF1</accession>
<protein>
    <submittedName>
        <fullName evidence="1">Uncharacterized protein</fullName>
    </submittedName>
</protein>
<dbReference type="AlphaFoldDB" id="A0A6M3JUF1"/>
<gene>
    <name evidence="1" type="ORF">MM415A02327_0006</name>
</gene>
<proteinExistence type="predicted"/>
<sequence length="58" mass="6326">MQLPNFLDISRISLLAFVPQGAWEICATAVDAVSESGPSNVVPWQYAIIVKPNNARVQ</sequence>
<organism evidence="1">
    <name type="scientific">viral metagenome</name>
    <dbReference type="NCBI Taxonomy" id="1070528"/>
    <lineage>
        <taxon>unclassified sequences</taxon>
        <taxon>metagenomes</taxon>
        <taxon>organismal metagenomes</taxon>
    </lineage>
</organism>
<reference evidence="1" key="1">
    <citation type="submission" date="2020-03" db="EMBL/GenBank/DDBJ databases">
        <title>The deep terrestrial virosphere.</title>
        <authorList>
            <person name="Holmfeldt K."/>
            <person name="Nilsson E."/>
            <person name="Simone D."/>
            <person name="Lopez-Fernandez M."/>
            <person name="Wu X."/>
            <person name="de Brujin I."/>
            <person name="Lundin D."/>
            <person name="Andersson A."/>
            <person name="Bertilsson S."/>
            <person name="Dopson M."/>
        </authorList>
    </citation>
    <scope>NUCLEOTIDE SEQUENCE</scope>
    <source>
        <strain evidence="1">MM415A02327</strain>
    </source>
</reference>
<dbReference type="EMBL" id="MT142034">
    <property type="protein sequence ID" value="QJA73540.1"/>
    <property type="molecule type" value="Genomic_DNA"/>
</dbReference>